<dbReference type="RefSeq" id="WP_089369869.1">
    <property type="nucleotide sequence ID" value="NZ_BMEP01000002.1"/>
</dbReference>
<evidence type="ECO:0000259" key="3">
    <source>
        <dbReference type="Pfam" id="PF13240"/>
    </source>
</evidence>
<feature type="transmembrane region" description="Helical" evidence="1">
    <location>
        <begin position="71"/>
        <end position="93"/>
    </location>
</feature>
<dbReference type="AlphaFoldDB" id="A0A238VZ91"/>
<evidence type="ECO:0000313" key="4">
    <source>
        <dbReference type="EMBL" id="SNR39622.1"/>
    </source>
</evidence>
<dbReference type="Proteomes" id="UP000198379">
    <property type="component" value="Unassembled WGS sequence"/>
</dbReference>
<dbReference type="GO" id="GO:0080120">
    <property type="term" value="P:CAAX-box protein maturation"/>
    <property type="evidence" value="ECO:0007669"/>
    <property type="project" value="UniProtKB-ARBA"/>
</dbReference>
<dbReference type="PANTHER" id="PTHR36435">
    <property type="entry name" value="SLR1288 PROTEIN"/>
    <property type="match status" value="1"/>
</dbReference>
<keyword evidence="1" id="KW-0812">Transmembrane</keyword>
<feature type="transmembrane region" description="Helical" evidence="1">
    <location>
        <begin position="188"/>
        <end position="220"/>
    </location>
</feature>
<accession>A0A238VZ91</accession>
<gene>
    <name evidence="4" type="ORF">SAMN06265376_101534</name>
</gene>
<keyword evidence="4" id="KW-0378">Hydrolase</keyword>
<feature type="transmembrane region" description="Helical" evidence="1">
    <location>
        <begin position="105"/>
        <end position="126"/>
    </location>
</feature>
<feature type="domain" description="Zinc-ribbon" evidence="3">
    <location>
        <begin position="10"/>
        <end position="31"/>
    </location>
</feature>
<dbReference type="InterPro" id="IPR052710">
    <property type="entry name" value="CAAX_protease"/>
</dbReference>
<dbReference type="GO" id="GO:0006508">
    <property type="term" value="P:proteolysis"/>
    <property type="evidence" value="ECO:0007669"/>
    <property type="project" value="UniProtKB-KW"/>
</dbReference>
<reference evidence="4 5" key="1">
    <citation type="submission" date="2017-06" db="EMBL/GenBank/DDBJ databases">
        <authorList>
            <person name="Kim H.J."/>
            <person name="Triplett B.A."/>
        </authorList>
    </citation>
    <scope>NUCLEOTIDE SEQUENCE [LARGE SCALE GENOMIC DNA]</scope>
    <source>
        <strain evidence="4 5">DSM 25597</strain>
    </source>
</reference>
<feature type="domain" description="CAAX prenyl protease 2/Lysostaphin resistance protein A-like" evidence="2">
    <location>
        <begin position="152"/>
        <end position="240"/>
    </location>
</feature>
<evidence type="ECO:0000259" key="2">
    <source>
        <dbReference type="Pfam" id="PF02517"/>
    </source>
</evidence>
<dbReference type="Pfam" id="PF02517">
    <property type="entry name" value="Rce1-like"/>
    <property type="match status" value="1"/>
</dbReference>
<feature type="transmembrane region" description="Helical" evidence="1">
    <location>
        <begin position="146"/>
        <end position="167"/>
    </location>
</feature>
<dbReference type="PANTHER" id="PTHR36435:SF1">
    <property type="entry name" value="CAAX AMINO TERMINAL PROTEASE FAMILY PROTEIN"/>
    <property type="match status" value="1"/>
</dbReference>
<feature type="transmembrane region" description="Helical" evidence="1">
    <location>
        <begin position="44"/>
        <end position="65"/>
    </location>
</feature>
<dbReference type="EMBL" id="FZNY01000001">
    <property type="protein sequence ID" value="SNR39622.1"/>
    <property type="molecule type" value="Genomic_DNA"/>
</dbReference>
<dbReference type="InterPro" id="IPR003675">
    <property type="entry name" value="Rce1/LyrA-like_dom"/>
</dbReference>
<name>A0A238VZ91_9FLAO</name>
<proteinExistence type="predicted"/>
<dbReference type="Pfam" id="PF13240">
    <property type="entry name" value="Zn_Ribbon_1"/>
    <property type="match status" value="1"/>
</dbReference>
<keyword evidence="4" id="KW-0645">Protease</keyword>
<evidence type="ECO:0000313" key="5">
    <source>
        <dbReference type="Proteomes" id="UP000198379"/>
    </source>
</evidence>
<organism evidence="4 5">
    <name type="scientific">Dokdonia pacifica</name>
    <dbReference type="NCBI Taxonomy" id="1627892"/>
    <lineage>
        <taxon>Bacteria</taxon>
        <taxon>Pseudomonadati</taxon>
        <taxon>Bacteroidota</taxon>
        <taxon>Flavobacteriia</taxon>
        <taxon>Flavobacteriales</taxon>
        <taxon>Flavobacteriaceae</taxon>
        <taxon>Dokdonia</taxon>
    </lineage>
</organism>
<feature type="transmembrane region" description="Helical" evidence="1">
    <location>
        <begin position="226"/>
        <end position="247"/>
    </location>
</feature>
<keyword evidence="5" id="KW-1185">Reference proteome</keyword>
<dbReference type="GO" id="GO:0004175">
    <property type="term" value="F:endopeptidase activity"/>
    <property type="evidence" value="ECO:0007669"/>
    <property type="project" value="UniProtKB-ARBA"/>
</dbReference>
<sequence length="254" mass="29359">MEDQSNPVQYCLHCSAPLPNTAKFCSQCGTAIAIPVDTRIQKSIYYIIAFYVAFLLLAIVSAVIFSNDISFFSEVLVEVIFIGMTLGFCALDWKAIVKLYLLSKVDAKGVLMTLLVPIASAFFVYYGIEWLNGVLEWYDENIYEEYIYYENALFWAILFTTIVPPIFEELAFRGFLFNEMRKVSSVQVTIIGTSFLFALVHFSLISFIWIFPFGLFLGYLRQRYNTLWLCMVAHFIHNFLVLMLDYINYSPEVF</sequence>
<keyword evidence="1" id="KW-0472">Membrane</keyword>
<evidence type="ECO:0000256" key="1">
    <source>
        <dbReference type="SAM" id="Phobius"/>
    </source>
</evidence>
<protein>
    <submittedName>
        <fullName evidence="4">Membrane protease YdiL, CAAX protease family</fullName>
    </submittedName>
</protein>
<dbReference type="InterPro" id="IPR026870">
    <property type="entry name" value="Zinc_ribbon_dom"/>
</dbReference>
<dbReference type="OrthoDB" id="158986at2"/>
<keyword evidence="1" id="KW-1133">Transmembrane helix</keyword>